<name>A0ACA9LC53_9GLOM</name>
<keyword evidence="2" id="KW-1185">Reference proteome</keyword>
<accession>A0ACA9LC53</accession>
<reference evidence="1" key="1">
    <citation type="submission" date="2021-06" db="EMBL/GenBank/DDBJ databases">
        <authorList>
            <person name="Kallberg Y."/>
            <person name="Tangrot J."/>
            <person name="Rosling A."/>
        </authorList>
    </citation>
    <scope>NUCLEOTIDE SEQUENCE</scope>
    <source>
        <strain evidence="1">28 12/20/2015</strain>
    </source>
</reference>
<feature type="non-terminal residue" evidence="1">
    <location>
        <position position="1"/>
    </location>
</feature>
<sequence length="148" mass="16904">FDLLNEISNGKREVAIFGTPIDYIKLYTENDENTENNDEELVSAIESSNTIDLLKYYVDYHDEISKDLELISLIITRLKKDLNDENNSSNNSSSLSTLTTLNINIKIPISQASTNKYDNEEQKFLFDLNECFTNQYNIQGVTTNTTSI</sequence>
<organism evidence="1 2">
    <name type="scientific">Cetraspora pellucida</name>
    <dbReference type="NCBI Taxonomy" id="1433469"/>
    <lineage>
        <taxon>Eukaryota</taxon>
        <taxon>Fungi</taxon>
        <taxon>Fungi incertae sedis</taxon>
        <taxon>Mucoromycota</taxon>
        <taxon>Glomeromycotina</taxon>
        <taxon>Glomeromycetes</taxon>
        <taxon>Diversisporales</taxon>
        <taxon>Gigasporaceae</taxon>
        <taxon>Cetraspora</taxon>
    </lineage>
</organism>
<evidence type="ECO:0000313" key="2">
    <source>
        <dbReference type="Proteomes" id="UP000789366"/>
    </source>
</evidence>
<dbReference type="EMBL" id="CAJVPW010002944">
    <property type="protein sequence ID" value="CAG8515842.1"/>
    <property type="molecule type" value="Genomic_DNA"/>
</dbReference>
<gene>
    <name evidence="1" type="ORF">SPELUC_LOCUS3694</name>
</gene>
<dbReference type="Proteomes" id="UP000789366">
    <property type="component" value="Unassembled WGS sequence"/>
</dbReference>
<proteinExistence type="predicted"/>
<comment type="caution">
    <text evidence="1">The sequence shown here is derived from an EMBL/GenBank/DDBJ whole genome shotgun (WGS) entry which is preliminary data.</text>
</comment>
<evidence type="ECO:0000313" key="1">
    <source>
        <dbReference type="EMBL" id="CAG8515842.1"/>
    </source>
</evidence>
<protein>
    <submittedName>
        <fullName evidence="1">5298_t:CDS:1</fullName>
    </submittedName>
</protein>